<proteinExistence type="predicted"/>
<keyword evidence="2" id="KW-1185">Reference proteome</keyword>
<dbReference type="OrthoDB" id="288620at2"/>
<protein>
    <recommendedName>
        <fullName evidence="3">DUF2997 domain-containing protein</fullName>
    </recommendedName>
</protein>
<name>D5SSR1_PLAL2</name>
<dbReference type="InterPro" id="IPR021375">
    <property type="entry name" value="DUF2997"/>
</dbReference>
<dbReference type="EMBL" id="CP001744">
    <property type="protein sequence ID" value="ADG68862.1"/>
    <property type="molecule type" value="Genomic_DNA"/>
</dbReference>
<organism evidence="1 2">
    <name type="scientific">Planctopirus limnophila (strain ATCC 43296 / DSM 3776 / IFAM 1008 / Mu 290)</name>
    <name type="common">Planctomyces limnophilus</name>
    <dbReference type="NCBI Taxonomy" id="521674"/>
    <lineage>
        <taxon>Bacteria</taxon>
        <taxon>Pseudomonadati</taxon>
        <taxon>Planctomycetota</taxon>
        <taxon>Planctomycetia</taxon>
        <taxon>Planctomycetales</taxon>
        <taxon>Planctomycetaceae</taxon>
        <taxon>Planctopirus</taxon>
    </lineage>
</organism>
<dbReference type="AlphaFoldDB" id="D5SSR1"/>
<sequence>MPPTLEVLVAPDGSVQVKAQGFQGASCRTATQALIAALGLPTQEQLQPEFYATPTTHASQELSQGA</sequence>
<gene>
    <name evidence="1" type="ordered locus">Plim_3040</name>
</gene>
<dbReference type="HOGENOM" id="CLU_205940_0_0_0"/>
<dbReference type="STRING" id="521674.Plim_3040"/>
<evidence type="ECO:0000313" key="2">
    <source>
        <dbReference type="Proteomes" id="UP000002220"/>
    </source>
</evidence>
<accession>D5SSR1</accession>
<reference evidence="1 2" key="1">
    <citation type="journal article" date="2010" name="Stand. Genomic Sci.">
        <title>Complete genome sequence of Planctomyces limnophilus type strain (Mu 290).</title>
        <authorList>
            <person name="Labutti K."/>
            <person name="Sikorski J."/>
            <person name="Schneider S."/>
            <person name="Nolan M."/>
            <person name="Lucas S."/>
            <person name="Glavina Del Rio T."/>
            <person name="Tice H."/>
            <person name="Cheng J.F."/>
            <person name="Goodwin L."/>
            <person name="Pitluck S."/>
            <person name="Liolios K."/>
            <person name="Ivanova N."/>
            <person name="Mavromatis K."/>
            <person name="Mikhailova N."/>
            <person name="Pati A."/>
            <person name="Chen A."/>
            <person name="Palaniappan K."/>
            <person name="Land M."/>
            <person name="Hauser L."/>
            <person name="Chang Y.J."/>
            <person name="Jeffries C.D."/>
            <person name="Tindall B.J."/>
            <person name="Rohde M."/>
            <person name="Goker M."/>
            <person name="Woyke T."/>
            <person name="Bristow J."/>
            <person name="Eisen J.A."/>
            <person name="Markowitz V."/>
            <person name="Hugenholtz P."/>
            <person name="Kyrpides N.C."/>
            <person name="Klenk H.P."/>
            <person name="Lapidus A."/>
        </authorList>
    </citation>
    <scope>NUCLEOTIDE SEQUENCE [LARGE SCALE GENOMIC DNA]</scope>
    <source>
        <strain evidence="2">ATCC 43296 / DSM 3776 / IFAM 1008 / 290</strain>
    </source>
</reference>
<dbReference type="Proteomes" id="UP000002220">
    <property type="component" value="Chromosome"/>
</dbReference>
<dbReference type="RefSeq" id="WP_013111293.1">
    <property type="nucleotide sequence ID" value="NC_014148.1"/>
</dbReference>
<dbReference type="Pfam" id="PF11211">
    <property type="entry name" value="DUF2997"/>
    <property type="match status" value="1"/>
</dbReference>
<evidence type="ECO:0000313" key="1">
    <source>
        <dbReference type="EMBL" id="ADG68862.1"/>
    </source>
</evidence>
<evidence type="ECO:0008006" key="3">
    <source>
        <dbReference type="Google" id="ProtNLM"/>
    </source>
</evidence>
<dbReference type="KEGG" id="plm:Plim_3040"/>